<gene>
    <name evidence="2" type="ORF">PDIGIT_LOCUS9688</name>
</gene>
<keyword evidence="1" id="KW-0812">Transmembrane</keyword>
<evidence type="ECO:0000256" key="1">
    <source>
        <dbReference type="SAM" id="Phobius"/>
    </source>
</evidence>
<proteinExistence type="predicted"/>
<dbReference type="EMBL" id="CAOQHR010000006">
    <property type="protein sequence ID" value="CAI6336585.1"/>
    <property type="molecule type" value="Genomic_DNA"/>
</dbReference>
<organism evidence="2 3">
    <name type="scientific">Periconia digitata</name>
    <dbReference type="NCBI Taxonomy" id="1303443"/>
    <lineage>
        <taxon>Eukaryota</taxon>
        <taxon>Fungi</taxon>
        <taxon>Dikarya</taxon>
        <taxon>Ascomycota</taxon>
        <taxon>Pezizomycotina</taxon>
        <taxon>Dothideomycetes</taxon>
        <taxon>Pleosporomycetidae</taxon>
        <taxon>Pleosporales</taxon>
        <taxon>Massarineae</taxon>
        <taxon>Periconiaceae</taxon>
        <taxon>Periconia</taxon>
    </lineage>
</organism>
<evidence type="ECO:0000313" key="2">
    <source>
        <dbReference type="EMBL" id="CAI6336585.1"/>
    </source>
</evidence>
<name>A0A9W4UIH7_9PLEO</name>
<accession>A0A9W4UIH7</accession>
<protein>
    <submittedName>
        <fullName evidence="2">Uncharacterized protein</fullName>
    </submittedName>
</protein>
<dbReference type="OrthoDB" id="5363933at2759"/>
<dbReference type="Proteomes" id="UP001152607">
    <property type="component" value="Unassembled WGS sequence"/>
</dbReference>
<dbReference type="SUPFAM" id="SSF82185">
    <property type="entry name" value="Histone H3 K4-specific methyltransferase SET7/9 N-terminal domain"/>
    <property type="match status" value="1"/>
</dbReference>
<keyword evidence="3" id="KW-1185">Reference proteome</keyword>
<dbReference type="AlphaFoldDB" id="A0A9W4UIH7"/>
<sequence length="143" mass="16653">MNAPRTSQLSKLLEFALFQTQVFSYIHITKMKFVILFIASLTATAVALPTIKARHGSMDESIEYPDEKLYAEEYKRAPITGDEKVEYPDEKLYAEEYKRAPAVADEKVEYPDEKLYAEEYKRTPVMGDEKVEYPDEKLYAEEY</sequence>
<comment type="caution">
    <text evidence="2">The sequence shown here is derived from an EMBL/GenBank/DDBJ whole genome shotgun (WGS) entry which is preliminary data.</text>
</comment>
<feature type="transmembrane region" description="Helical" evidence="1">
    <location>
        <begin position="34"/>
        <end position="51"/>
    </location>
</feature>
<reference evidence="2" key="1">
    <citation type="submission" date="2023-01" db="EMBL/GenBank/DDBJ databases">
        <authorList>
            <person name="Van Ghelder C."/>
            <person name="Rancurel C."/>
        </authorList>
    </citation>
    <scope>NUCLEOTIDE SEQUENCE</scope>
    <source>
        <strain evidence="2">CNCM I-4278</strain>
    </source>
</reference>
<keyword evidence="1" id="KW-0472">Membrane</keyword>
<keyword evidence="1" id="KW-1133">Transmembrane helix</keyword>
<evidence type="ECO:0000313" key="3">
    <source>
        <dbReference type="Proteomes" id="UP001152607"/>
    </source>
</evidence>